<comment type="caution">
    <text evidence="8">The sequence shown here is derived from an EMBL/GenBank/DDBJ whole genome shotgun (WGS) entry which is preliminary data.</text>
</comment>
<name>A0AAV8UXR6_9RHOD</name>
<sequence>MAEDSLAEGVRTSLQRFSETLDTVEKSLKPVLELVQDEEEIEKMPAADKARAHIALSYAANSLFYLYLKTQGMDPSQHPVREELERVKQAFIKLSKATKADAEVKGDLASKSKLNMEAGARVIAANIDGNKGLKRSIKEAGKSNQKRKKSKKRKST</sequence>
<keyword evidence="4 6" id="KW-0694">RNA-binding</keyword>
<dbReference type="GO" id="GO:0003723">
    <property type="term" value="F:RNA binding"/>
    <property type="evidence" value="ECO:0007669"/>
    <property type="project" value="UniProtKB-UniRule"/>
</dbReference>
<evidence type="ECO:0000256" key="3">
    <source>
        <dbReference type="ARBA" id="ARBA00022552"/>
    </source>
</evidence>
<comment type="subcellular location">
    <subcellularLocation>
        <location evidence="6">Cytoplasm</location>
    </subcellularLocation>
    <subcellularLocation>
        <location evidence="6">Nucleus</location>
        <location evidence="6">Nucleolus</location>
    </subcellularLocation>
    <subcellularLocation>
        <location evidence="1 6">Nucleus</location>
    </subcellularLocation>
</comment>
<keyword evidence="6" id="KW-0963">Cytoplasm</keyword>
<reference evidence="8 9" key="1">
    <citation type="journal article" date="2023" name="Nat. Commun.">
        <title>Origin of minicircular mitochondrial genomes in red algae.</title>
        <authorList>
            <person name="Lee Y."/>
            <person name="Cho C.H."/>
            <person name="Lee Y.M."/>
            <person name="Park S.I."/>
            <person name="Yang J.H."/>
            <person name="West J.A."/>
            <person name="Bhattacharya D."/>
            <person name="Yoon H.S."/>
        </authorList>
    </citation>
    <scope>NUCLEOTIDE SEQUENCE [LARGE SCALE GENOMIC DNA]</scope>
    <source>
        <strain evidence="8 9">CCMP1338</strain>
        <tissue evidence="8">Whole cell</tissue>
    </source>
</reference>
<dbReference type="InterPro" id="IPR007146">
    <property type="entry name" value="Sas10/Utp3/C1D"/>
</dbReference>
<feature type="region of interest" description="Disordered" evidence="7">
    <location>
        <begin position="133"/>
        <end position="156"/>
    </location>
</feature>
<comment type="similarity">
    <text evidence="2 6">Belongs to the C1D family.</text>
</comment>
<dbReference type="Proteomes" id="UP001157974">
    <property type="component" value="Unassembled WGS sequence"/>
</dbReference>
<gene>
    <name evidence="8" type="ORF">NDN08_002362</name>
</gene>
<evidence type="ECO:0000313" key="8">
    <source>
        <dbReference type="EMBL" id="KAJ8905857.1"/>
    </source>
</evidence>
<organism evidence="8 9">
    <name type="scientific">Rhodosorus marinus</name>
    <dbReference type="NCBI Taxonomy" id="101924"/>
    <lineage>
        <taxon>Eukaryota</taxon>
        <taxon>Rhodophyta</taxon>
        <taxon>Stylonematophyceae</taxon>
        <taxon>Stylonematales</taxon>
        <taxon>Stylonemataceae</taxon>
        <taxon>Rhodosorus</taxon>
    </lineage>
</organism>
<comment type="function">
    <text evidence="6">Plays a role in the recruitment of the exosome to pre-rRNA to mediate the 3'-5' end processing of the 5.8S rRNA.</text>
</comment>
<dbReference type="InterPro" id="IPR011082">
    <property type="entry name" value="Exosome-assoc_fac/DNA_repair"/>
</dbReference>
<dbReference type="GO" id="GO:0000460">
    <property type="term" value="P:maturation of 5.8S rRNA"/>
    <property type="evidence" value="ECO:0007669"/>
    <property type="project" value="TreeGrafter"/>
</dbReference>
<evidence type="ECO:0000313" key="9">
    <source>
        <dbReference type="Proteomes" id="UP001157974"/>
    </source>
</evidence>
<accession>A0AAV8UXR6</accession>
<dbReference type="GO" id="GO:0003677">
    <property type="term" value="F:DNA binding"/>
    <property type="evidence" value="ECO:0007669"/>
    <property type="project" value="UniProtKB-KW"/>
</dbReference>
<keyword evidence="6" id="KW-0238">DNA-binding</keyword>
<evidence type="ECO:0000256" key="5">
    <source>
        <dbReference type="ARBA" id="ARBA00023242"/>
    </source>
</evidence>
<dbReference type="GO" id="GO:0005730">
    <property type="term" value="C:nucleolus"/>
    <property type="evidence" value="ECO:0007669"/>
    <property type="project" value="UniProtKB-SubCell"/>
</dbReference>
<evidence type="ECO:0000256" key="4">
    <source>
        <dbReference type="ARBA" id="ARBA00022884"/>
    </source>
</evidence>
<comment type="subunit">
    <text evidence="6">Monomer and homodimer.</text>
</comment>
<keyword evidence="9" id="KW-1185">Reference proteome</keyword>
<dbReference type="GO" id="GO:0010468">
    <property type="term" value="P:regulation of gene expression"/>
    <property type="evidence" value="ECO:0007669"/>
    <property type="project" value="TreeGrafter"/>
</dbReference>
<keyword evidence="5 6" id="KW-0539">Nucleus</keyword>
<keyword evidence="3 6" id="KW-0698">rRNA processing</keyword>
<proteinExistence type="inferred from homology"/>
<dbReference type="PANTHER" id="PTHR15341:SF3">
    <property type="entry name" value="NUCLEAR NUCLEIC ACID-BINDING PROTEIN C1D"/>
    <property type="match status" value="1"/>
</dbReference>
<evidence type="ECO:0000256" key="2">
    <source>
        <dbReference type="ARBA" id="ARBA00009154"/>
    </source>
</evidence>
<dbReference type="EMBL" id="JAMWBK010000004">
    <property type="protein sequence ID" value="KAJ8905857.1"/>
    <property type="molecule type" value="Genomic_DNA"/>
</dbReference>
<dbReference type="GO" id="GO:0005737">
    <property type="term" value="C:cytoplasm"/>
    <property type="evidence" value="ECO:0007669"/>
    <property type="project" value="UniProtKB-SubCell"/>
</dbReference>
<feature type="compositionally biased region" description="Basic residues" evidence="7">
    <location>
        <begin position="144"/>
        <end position="156"/>
    </location>
</feature>
<dbReference type="PANTHER" id="PTHR15341">
    <property type="entry name" value="SUN-COR STEROID HORMONE RECEPTOR CO-REPRESSOR"/>
    <property type="match status" value="1"/>
</dbReference>
<evidence type="ECO:0000256" key="7">
    <source>
        <dbReference type="SAM" id="MobiDB-lite"/>
    </source>
</evidence>
<evidence type="ECO:0000256" key="1">
    <source>
        <dbReference type="ARBA" id="ARBA00004123"/>
    </source>
</evidence>
<protein>
    <recommendedName>
        <fullName evidence="6">Nuclear nucleic acid-binding protein C1D</fullName>
    </recommendedName>
</protein>
<dbReference type="AlphaFoldDB" id="A0AAV8UXR6"/>
<dbReference type="GO" id="GO:0000178">
    <property type="term" value="C:exosome (RNase complex)"/>
    <property type="evidence" value="ECO:0007669"/>
    <property type="project" value="TreeGrafter"/>
</dbReference>
<dbReference type="Pfam" id="PF04000">
    <property type="entry name" value="Sas10_Utp3"/>
    <property type="match status" value="1"/>
</dbReference>
<evidence type="ECO:0000256" key="6">
    <source>
        <dbReference type="RuleBase" id="RU368003"/>
    </source>
</evidence>